<evidence type="ECO:0000313" key="1">
    <source>
        <dbReference type="EMBL" id="KZT04365.1"/>
    </source>
</evidence>
<gene>
    <name evidence="1" type="ORF">LAESUDRAFT_306545</name>
</gene>
<organism evidence="1 2">
    <name type="scientific">Laetiporus sulphureus 93-53</name>
    <dbReference type="NCBI Taxonomy" id="1314785"/>
    <lineage>
        <taxon>Eukaryota</taxon>
        <taxon>Fungi</taxon>
        <taxon>Dikarya</taxon>
        <taxon>Basidiomycota</taxon>
        <taxon>Agaricomycotina</taxon>
        <taxon>Agaricomycetes</taxon>
        <taxon>Polyporales</taxon>
        <taxon>Laetiporus</taxon>
    </lineage>
</organism>
<protein>
    <submittedName>
        <fullName evidence="1">Uncharacterized protein</fullName>
    </submittedName>
</protein>
<dbReference type="Proteomes" id="UP000076871">
    <property type="component" value="Unassembled WGS sequence"/>
</dbReference>
<dbReference type="AlphaFoldDB" id="A0A165D964"/>
<sequence length="76" mass="7970">MLVGPVSRFSSSCDRVREDKRRGGGLMVAARDSDYPCILVSVSLVCGPCSSCGQSPLRLVRGLVALLSLPSSSRAS</sequence>
<keyword evidence="2" id="KW-1185">Reference proteome</keyword>
<dbReference type="RefSeq" id="XP_040762105.1">
    <property type="nucleotide sequence ID" value="XM_040901923.1"/>
</dbReference>
<dbReference type="EMBL" id="KV427637">
    <property type="protein sequence ID" value="KZT04365.1"/>
    <property type="molecule type" value="Genomic_DNA"/>
</dbReference>
<dbReference type="InParanoid" id="A0A165D964"/>
<dbReference type="GeneID" id="63818954"/>
<reference evidence="1 2" key="1">
    <citation type="journal article" date="2016" name="Mol. Biol. Evol.">
        <title>Comparative Genomics of Early-Diverging Mushroom-Forming Fungi Provides Insights into the Origins of Lignocellulose Decay Capabilities.</title>
        <authorList>
            <person name="Nagy L.G."/>
            <person name="Riley R."/>
            <person name="Tritt A."/>
            <person name="Adam C."/>
            <person name="Daum C."/>
            <person name="Floudas D."/>
            <person name="Sun H."/>
            <person name="Yadav J.S."/>
            <person name="Pangilinan J."/>
            <person name="Larsson K.H."/>
            <person name="Matsuura K."/>
            <person name="Barry K."/>
            <person name="Labutti K."/>
            <person name="Kuo R."/>
            <person name="Ohm R.A."/>
            <person name="Bhattacharya S.S."/>
            <person name="Shirouzu T."/>
            <person name="Yoshinaga Y."/>
            <person name="Martin F.M."/>
            <person name="Grigoriev I.V."/>
            <person name="Hibbett D.S."/>
        </authorList>
    </citation>
    <scope>NUCLEOTIDE SEQUENCE [LARGE SCALE GENOMIC DNA]</scope>
    <source>
        <strain evidence="1 2">93-53</strain>
    </source>
</reference>
<proteinExistence type="predicted"/>
<name>A0A165D964_9APHY</name>
<accession>A0A165D964</accession>
<evidence type="ECO:0000313" key="2">
    <source>
        <dbReference type="Proteomes" id="UP000076871"/>
    </source>
</evidence>